<evidence type="ECO:0000313" key="2">
    <source>
        <dbReference type="EMBL" id="KAG5457558.1"/>
    </source>
</evidence>
<name>A0A8H7ZQ16_9FUNG</name>
<comment type="caution">
    <text evidence="2">The sequence shown here is derived from an EMBL/GenBank/DDBJ whole genome shotgun (WGS) entry which is preliminary data.</text>
</comment>
<organism evidence="2 3">
    <name type="scientific">Olpidium bornovanus</name>
    <dbReference type="NCBI Taxonomy" id="278681"/>
    <lineage>
        <taxon>Eukaryota</taxon>
        <taxon>Fungi</taxon>
        <taxon>Fungi incertae sedis</taxon>
        <taxon>Olpidiomycota</taxon>
        <taxon>Olpidiomycotina</taxon>
        <taxon>Olpidiomycetes</taxon>
        <taxon>Olpidiales</taxon>
        <taxon>Olpidiaceae</taxon>
        <taxon>Olpidium</taxon>
    </lineage>
</organism>
<evidence type="ECO:0000313" key="3">
    <source>
        <dbReference type="Proteomes" id="UP000673691"/>
    </source>
</evidence>
<evidence type="ECO:0008006" key="4">
    <source>
        <dbReference type="Google" id="ProtNLM"/>
    </source>
</evidence>
<accession>A0A8H7ZQ16</accession>
<dbReference type="EMBL" id="JAEFCI010009860">
    <property type="protein sequence ID" value="KAG5457558.1"/>
    <property type="molecule type" value="Genomic_DNA"/>
</dbReference>
<feature type="non-terminal residue" evidence="2">
    <location>
        <position position="393"/>
    </location>
</feature>
<evidence type="ECO:0000256" key="1">
    <source>
        <dbReference type="SAM" id="MobiDB-lite"/>
    </source>
</evidence>
<reference evidence="2 3" key="1">
    <citation type="journal article" name="Sci. Rep.">
        <title>Genome-scale phylogenetic analyses confirm Olpidium as the closest living zoosporic fungus to the non-flagellated, terrestrial fungi.</title>
        <authorList>
            <person name="Chang Y."/>
            <person name="Rochon D."/>
            <person name="Sekimoto S."/>
            <person name="Wang Y."/>
            <person name="Chovatia M."/>
            <person name="Sandor L."/>
            <person name="Salamov A."/>
            <person name="Grigoriev I.V."/>
            <person name="Stajich J.E."/>
            <person name="Spatafora J.W."/>
        </authorList>
    </citation>
    <scope>NUCLEOTIDE SEQUENCE [LARGE SCALE GENOMIC DNA]</scope>
    <source>
        <strain evidence="2">S191</strain>
    </source>
</reference>
<gene>
    <name evidence="2" type="ORF">BJ554DRAFT_2388</name>
</gene>
<protein>
    <recommendedName>
        <fullName evidence="4">Retrotransposon gag domain-containing protein</fullName>
    </recommendedName>
</protein>
<keyword evidence="3" id="KW-1185">Reference proteome</keyword>
<dbReference type="AlphaFoldDB" id="A0A8H7ZQ16"/>
<sequence length="393" mass="43748">MIRTESTAEKFPQFLLPFLLSPNPTLFFFLLETSFLPSCSVDSDLRGGVGIQALTALKVVTARTPKNKQNTKPNHSSTCGPIDDRSPVDRNRAYSISLAPGSVSSPFFDEPPPPPPTIVLLVARQLEDRSPSPISRRPSGGAASIGVSRVVPHGCRVRMSPVWDNALQCGGGWIAWKQRFLSELELSGTFTEAQKLAELHNNVVPELCSFLNWDMERHRPLSTLQEGLDVLANLYASSYALNPKQIFASKVAQLRQEPAKSMAAYLAKAKALCIEYAAESNLRPDRHRRHQKAIDSWARDYLMPARFAHLRDDRSKRWGKFCKRMLRRSVDVQRQFAPISLSSSVALSFASVAARPLARARLRMSVRTSSNVPHCSAGDACIDEKCRMWHPSP</sequence>
<feature type="compositionally biased region" description="Polar residues" evidence="1">
    <location>
        <begin position="67"/>
        <end position="79"/>
    </location>
</feature>
<dbReference type="Proteomes" id="UP000673691">
    <property type="component" value="Unassembled WGS sequence"/>
</dbReference>
<proteinExistence type="predicted"/>
<feature type="region of interest" description="Disordered" evidence="1">
    <location>
        <begin position="64"/>
        <end position="87"/>
    </location>
</feature>